<dbReference type="Proteomes" id="UP000245812">
    <property type="component" value="Unassembled WGS sequence"/>
</dbReference>
<feature type="compositionally biased region" description="Basic residues" evidence="1">
    <location>
        <begin position="1"/>
        <end position="14"/>
    </location>
</feature>
<evidence type="ECO:0000313" key="4">
    <source>
        <dbReference type="EMBL" id="PWK86700.1"/>
    </source>
</evidence>
<feature type="region of interest" description="Disordered" evidence="1">
    <location>
        <begin position="1"/>
        <end position="23"/>
    </location>
</feature>
<feature type="signal peptide" evidence="2">
    <location>
        <begin position="1"/>
        <end position="47"/>
    </location>
</feature>
<proteinExistence type="predicted"/>
<feature type="domain" description="EF-hand" evidence="3">
    <location>
        <begin position="58"/>
        <end position="83"/>
    </location>
</feature>
<feature type="region of interest" description="Disordered" evidence="1">
    <location>
        <begin position="85"/>
        <end position="107"/>
    </location>
</feature>
<dbReference type="Gene3D" id="1.10.238.10">
    <property type="entry name" value="EF-hand"/>
    <property type="match status" value="1"/>
</dbReference>
<dbReference type="GO" id="GO:0005509">
    <property type="term" value="F:calcium ion binding"/>
    <property type="evidence" value="ECO:0007669"/>
    <property type="project" value="InterPro"/>
</dbReference>
<dbReference type="AlphaFoldDB" id="A0A316I235"/>
<evidence type="ECO:0000259" key="3">
    <source>
        <dbReference type="PROSITE" id="PS50222"/>
    </source>
</evidence>
<dbReference type="PROSITE" id="PS50222">
    <property type="entry name" value="EF_HAND_2"/>
    <property type="match status" value="1"/>
</dbReference>
<protein>
    <submittedName>
        <fullName evidence="4">EF hand domain-containing protein</fullName>
    </submittedName>
</protein>
<evidence type="ECO:0000313" key="5">
    <source>
        <dbReference type="Proteomes" id="UP000245812"/>
    </source>
</evidence>
<sequence length="140" mass="15533">MAATGRSRRPRRDRVRLPAMPAGCSNRPMRSRLAALLLLTVPAALHAQDAGSPAAYLAQFDRDGDGRVSEAEYVEHMSRGFGQLDANGDGVLERDELPGGRGRPVTLPDYQANLRHQFRKLDRDRDGFLNLRELMQPPQG</sequence>
<keyword evidence="5" id="KW-1185">Reference proteome</keyword>
<evidence type="ECO:0000256" key="2">
    <source>
        <dbReference type="SAM" id="SignalP"/>
    </source>
</evidence>
<evidence type="ECO:0000256" key="1">
    <source>
        <dbReference type="SAM" id="MobiDB-lite"/>
    </source>
</evidence>
<dbReference type="PROSITE" id="PS00018">
    <property type="entry name" value="EF_HAND_1"/>
    <property type="match status" value="2"/>
</dbReference>
<name>A0A316I235_9GAMM</name>
<dbReference type="InterPro" id="IPR018247">
    <property type="entry name" value="EF_Hand_1_Ca_BS"/>
</dbReference>
<comment type="caution">
    <text evidence="4">The sequence shown here is derived from an EMBL/GenBank/DDBJ whole genome shotgun (WGS) entry which is preliminary data.</text>
</comment>
<dbReference type="InterPro" id="IPR002048">
    <property type="entry name" value="EF_hand_dom"/>
</dbReference>
<gene>
    <name evidence="4" type="ORF">C7456_10791</name>
</gene>
<reference evidence="4 5" key="1">
    <citation type="submission" date="2018-05" db="EMBL/GenBank/DDBJ databases">
        <title>Genomic Encyclopedia of Type Strains, Phase IV (KMG-IV): sequencing the most valuable type-strain genomes for metagenomic binning, comparative biology and taxonomic classification.</title>
        <authorList>
            <person name="Goeker M."/>
        </authorList>
    </citation>
    <scope>NUCLEOTIDE SEQUENCE [LARGE SCALE GENOMIC DNA]</scope>
    <source>
        <strain evidence="4 5">DSM 14263</strain>
    </source>
</reference>
<dbReference type="Pfam" id="PF13202">
    <property type="entry name" value="EF-hand_5"/>
    <property type="match status" value="3"/>
</dbReference>
<accession>A0A316I235</accession>
<dbReference type="InterPro" id="IPR011992">
    <property type="entry name" value="EF-hand-dom_pair"/>
</dbReference>
<dbReference type="SUPFAM" id="SSF47473">
    <property type="entry name" value="EF-hand"/>
    <property type="match status" value="1"/>
</dbReference>
<keyword evidence="2" id="KW-0732">Signal</keyword>
<organism evidence="4 5">
    <name type="scientific">Fulvimonas soli</name>
    <dbReference type="NCBI Taxonomy" id="155197"/>
    <lineage>
        <taxon>Bacteria</taxon>
        <taxon>Pseudomonadati</taxon>
        <taxon>Pseudomonadota</taxon>
        <taxon>Gammaproteobacteria</taxon>
        <taxon>Lysobacterales</taxon>
        <taxon>Rhodanobacteraceae</taxon>
        <taxon>Fulvimonas</taxon>
    </lineage>
</organism>
<feature type="chain" id="PRO_5016297169" evidence="2">
    <location>
        <begin position="48"/>
        <end position="140"/>
    </location>
</feature>
<dbReference type="EMBL" id="QGHC01000007">
    <property type="protein sequence ID" value="PWK86700.1"/>
    <property type="molecule type" value="Genomic_DNA"/>
</dbReference>